<feature type="non-terminal residue" evidence="1">
    <location>
        <position position="1"/>
    </location>
</feature>
<accession>A0A699QN41</accession>
<proteinExistence type="predicted"/>
<comment type="caution">
    <text evidence="1">The sequence shown here is derived from an EMBL/GenBank/DDBJ whole genome shotgun (WGS) entry which is preliminary data.</text>
</comment>
<dbReference type="AlphaFoldDB" id="A0A699QN41"/>
<gene>
    <name evidence="1" type="ORF">Tci_842900</name>
</gene>
<protein>
    <submittedName>
        <fullName evidence="1">Uncharacterized protein</fullName>
    </submittedName>
</protein>
<reference evidence="1" key="1">
    <citation type="journal article" date="2019" name="Sci. Rep.">
        <title>Draft genome of Tanacetum cinerariifolium, the natural source of mosquito coil.</title>
        <authorList>
            <person name="Yamashiro T."/>
            <person name="Shiraishi A."/>
            <person name="Satake H."/>
            <person name="Nakayama K."/>
        </authorList>
    </citation>
    <scope>NUCLEOTIDE SEQUENCE</scope>
</reference>
<sequence>NFESKHPERLLVANELYRCGDPVYYLRKEFDCLK</sequence>
<name>A0A699QN41_TANCI</name>
<feature type="non-terminal residue" evidence="1">
    <location>
        <position position="34"/>
    </location>
</feature>
<dbReference type="EMBL" id="BKCJ011031156">
    <property type="protein sequence ID" value="GFC70930.1"/>
    <property type="molecule type" value="Genomic_DNA"/>
</dbReference>
<evidence type="ECO:0000313" key="1">
    <source>
        <dbReference type="EMBL" id="GFC70930.1"/>
    </source>
</evidence>
<organism evidence="1">
    <name type="scientific">Tanacetum cinerariifolium</name>
    <name type="common">Dalmatian daisy</name>
    <name type="synonym">Chrysanthemum cinerariifolium</name>
    <dbReference type="NCBI Taxonomy" id="118510"/>
    <lineage>
        <taxon>Eukaryota</taxon>
        <taxon>Viridiplantae</taxon>
        <taxon>Streptophyta</taxon>
        <taxon>Embryophyta</taxon>
        <taxon>Tracheophyta</taxon>
        <taxon>Spermatophyta</taxon>
        <taxon>Magnoliopsida</taxon>
        <taxon>eudicotyledons</taxon>
        <taxon>Gunneridae</taxon>
        <taxon>Pentapetalae</taxon>
        <taxon>asterids</taxon>
        <taxon>campanulids</taxon>
        <taxon>Asterales</taxon>
        <taxon>Asteraceae</taxon>
        <taxon>Asteroideae</taxon>
        <taxon>Anthemideae</taxon>
        <taxon>Anthemidinae</taxon>
        <taxon>Tanacetum</taxon>
    </lineage>
</organism>